<dbReference type="GO" id="GO:0042128">
    <property type="term" value="P:nitrate assimilation"/>
    <property type="evidence" value="ECO:0007669"/>
    <property type="project" value="UniProtKB-KW"/>
</dbReference>
<dbReference type="PROSITE" id="PS00551">
    <property type="entry name" value="MOLYBDOPTERIN_PROK_1"/>
    <property type="match status" value="1"/>
</dbReference>
<proteinExistence type="inferred from homology"/>
<name>A0A3B1BL87_9ZZZZ</name>
<evidence type="ECO:0000256" key="7">
    <source>
        <dbReference type="ARBA" id="ARBA00023002"/>
    </source>
</evidence>
<evidence type="ECO:0000256" key="5">
    <source>
        <dbReference type="ARBA" id="ARBA00022505"/>
    </source>
</evidence>
<dbReference type="InterPro" id="IPR006963">
    <property type="entry name" value="Mopterin_OxRdtase_4Fe-4S_dom"/>
</dbReference>
<dbReference type="Gene3D" id="3.40.50.740">
    <property type="match status" value="1"/>
</dbReference>
<dbReference type="SUPFAM" id="SSF53706">
    <property type="entry name" value="Formate dehydrogenase/DMSO reductase, domains 1-3"/>
    <property type="match status" value="1"/>
</dbReference>
<evidence type="ECO:0000256" key="4">
    <source>
        <dbReference type="ARBA" id="ARBA00022485"/>
    </source>
</evidence>
<comment type="cofactor">
    <cofactor evidence="2">
        <name>[4Fe-4S] cluster</name>
        <dbReference type="ChEBI" id="CHEBI:49883"/>
    </cofactor>
</comment>
<dbReference type="InterPro" id="IPR006657">
    <property type="entry name" value="MoPterin_dinucl-bd_dom"/>
</dbReference>
<dbReference type="PANTHER" id="PTHR43105">
    <property type="entry name" value="RESPIRATORY NITRATE REDUCTASE"/>
    <property type="match status" value="1"/>
</dbReference>
<dbReference type="GO" id="GO:0046872">
    <property type="term" value="F:metal ion binding"/>
    <property type="evidence" value="ECO:0007669"/>
    <property type="project" value="UniProtKB-KW"/>
</dbReference>
<dbReference type="InterPro" id="IPR027467">
    <property type="entry name" value="MopterinOxRdtase_cofactor_BS"/>
</dbReference>
<dbReference type="Pfam" id="PF04324">
    <property type="entry name" value="Fer2_BFD"/>
    <property type="match status" value="1"/>
</dbReference>
<dbReference type="Pfam" id="PF00384">
    <property type="entry name" value="Molybdopterin"/>
    <property type="match status" value="1"/>
</dbReference>
<dbReference type="EMBL" id="UOFZ01000023">
    <property type="protein sequence ID" value="VAX12208.1"/>
    <property type="molecule type" value="Genomic_DNA"/>
</dbReference>
<dbReference type="InterPro" id="IPR006656">
    <property type="entry name" value="Mopterin_OxRdtase"/>
</dbReference>
<dbReference type="GO" id="GO:0051539">
    <property type="term" value="F:4 iron, 4 sulfur cluster binding"/>
    <property type="evidence" value="ECO:0007669"/>
    <property type="project" value="UniProtKB-KW"/>
</dbReference>
<dbReference type="SUPFAM" id="SSF50692">
    <property type="entry name" value="ADC-like"/>
    <property type="match status" value="1"/>
</dbReference>
<dbReference type="FunFam" id="2.40.40.20:FF:000005">
    <property type="entry name" value="Periplasmic nitrate reductase"/>
    <property type="match status" value="1"/>
</dbReference>
<dbReference type="InterPro" id="IPR050123">
    <property type="entry name" value="Prok_molybdopt-oxidoreductase"/>
</dbReference>
<dbReference type="AlphaFoldDB" id="A0A3B1BL87"/>
<dbReference type="Gene3D" id="2.20.25.90">
    <property type="entry name" value="ADC-like domains"/>
    <property type="match status" value="1"/>
</dbReference>
<keyword evidence="4" id="KW-0004">4Fe-4S</keyword>
<dbReference type="Gene3D" id="2.40.40.20">
    <property type="match status" value="1"/>
</dbReference>
<evidence type="ECO:0000256" key="10">
    <source>
        <dbReference type="ARBA" id="ARBA00023063"/>
    </source>
</evidence>
<evidence type="ECO:0000256" key="2">
    <source>
        <dbReference type="ARBA" id="ARBA00001966"/>
    </source>
</evidence>
<dbReference type="InterPro" id="IPR041957">
    <property type="entry name" value="CT_Nitrate-R-NapA-like"/>
</dbReference>
<dbReference type="GO" id="GO:0016020">
    <property type="term" value="C:membrane"/>
    <property type="evidence" value="ECO:0007669"/>
    <property type="project" value="TreeGrafter"/>
</dbReference>
<feature type="domain" description="4Fe-4S Mo/W bis-MGD-type" evidence="11">
    <location>
        <begin position="2"/>
        <end position="58"/>
    </location>
</feature>
<dbReference type="GO" id="GO:0043546">
    <property type="term" value="F:molybdopterin cofactor binding"/>
    <property type="evidence" value="ECO:0007669"/>
    <property type="project" value="InterPro"/>
</dbReference>
<keyword evidence="7 12" id="KW-0560">Oxidoreductase</keyword>
<evidence type="ECO:0000256" key="9">
    <source>
        <dbReference type="ARBA" id="ARBA00023014"/>
    </source>
</evidence>
<organism evidence="12">
    <name type="scientific">hydrothermal vent metagenome</name>
    <dbReference type="NCBI Taxonomy" id="652676"/>
    <lineage>
        <taxon>unclassified sequences</taxon>
        <taxon>metagenomes</taxon>
        <taxon>ecological metagenomes</taxon>
    </lineage>
</organism>
<evidence type="ECO:0000313" key="12">
    <source>
        <dbReference type="EMBL" id="VAX12208.1"/>
    </source>
</evidence>
<evidence type="ECO:0000256" key="6">
    <source>
        <dbReference type="ARBA" id="ARBA00022723"/>
    </source>
</evidence>
<protein>
    <submittedName>
        <fullName evidence="12">Assimilatory nitrate reductase large subunit</fullName>
        <ecNumber evidence="12">1.7.99.4</ecNumber>
    </submittedName>
</protein>
<dbReference type="Pfam" id="PF04879">
    <property type="entry name" value="Molybdop_Fe4S4"/>
    <property type="match status" value="1"/>
</dbReference>
<dbReference type="CDD" id="cd02754">
    <property type="entry name" value="MopB_Nitrate-R-NapA-like"/>
    <property type="match status" value="1"/>
</dbReference>
<keyword evidence="6" id="KW-0479">Metal-binding</keyword>
<sequence length="887" mass="98200">MAKDVQTTCPYCGVGCGIIASLDDSGAVTVKGDPAHPANFGRLCSKGAALGDTLSMDGRLLYPEIEGTPHSWDNALNYVADKFRNIIDEHGPQAIGFYISGQLLTEDYYVANKLMKGFIGGANIDTNSRLCMSSAVAGYKRAFGSDTVPCAYEDLERAKLVILTGSNTAWCHPVLYQRLVQAKKENPDLMVVVIDPRRTPTCELADLHLPLIAGSDHILFNGLLVYLYDTEESNPSFVENHTEGLHAALAKARETAASLSIVADRCGLAEDIVSRFYKLFARTERVVTVFSQGVNQWSYGTDKVNSIINCHLLTGRLGRPGMGPFSFTGQPNAMGGREVGGLANQLAAHMSINNTADRDRVKRFWRASNMVQAEGLKAVDMFRAVGAGKIKALWIMATNPAVSMPDNQAVRKALAKCEFVVVSDCVRKTDTTRFAHVLLPAQTWGEREGCVTNSERRLSRQRAFLPSPGQARADWWIISEIGKRLGFTEAFSYQEPVDIFNEHAALSGFENDGQRDFDISGLANLSDQEYRDFQPRQWPVTAAQPAGTVRMFSDGHFFTDNGRARFLAVATSAPANPPSADYPLRLNSGRVRDHWHTLTRTGKSARLSAHIFEPFVELHNAYAKDNYISEGELLRVRSRWGEAIVRARLSDDQQAGCVFMPMHWNDQFASQAAVNAVVNPATDPVSGQPEFKHTPVQIETYAANWYGFILSRRRLQMSQLDYWASSRGKNLWRYEIAGKGIPEDWAGCARRLLCQAAEKVEWIEYFDKSQSRYRAARIENGQLESCIFIGPETSLPDREWLSKLFQDQTLDERERSSLLSGRPPHGELDGGRIVCACFGVGIKTLEKCIREQNLTSVDAVGDALRAGTNCGSCIPEIKSIIFSVAEE</sequence>
<keyword evidence="10" id="KW-0534">Nitrate assimilation</keyword>
<evidence type="ECO:0000256" key="1">
    <source>
        <dbReference type="ARBA" id="ARBA00001942"/>
    </source>
</evidence>
<evidence type="ECO:0000256" key="8">
    <source>
        <dbReference type="ARBA" id="ARBA00023004"/>
    </source>
</evidence>
<dbReference type="Gene3D" id="3.40.228.10">
    <property type="entry name" value="Dimethylsulfoxide Reductase, domain 2"/>
    <property type="match status" value="1"/>
</dbReference>
<dbReference type="InterPro" id="IPR009010">
    <property type="entry name" value="Asp_de-COase-like_dom_sf"/>
</dbReference>
<comment type="cofactor">
    <cofactor evidence="1">
        <name>Mo-bis(molybdopterin guanine dinucleotide)</name>
        <dbReference type="ChEBI" id="CHEBI:60539"/>
    </cofactor>
</comment>
<dbReference type="Gene3D" id="1.10.10.1100">
    <property type="entry name" value="BFD-like [2Fe-2S]-binding domain"/>
    <property type="match status" value="1"/>
</dbReference>
<keyword evidence="8" id="KW-0408">Iron</keyword>
<keyword evidence="5" id="KW-0500">Molybdenum</keyword>
<evidence type="ECO:0000259" key="11">
    <source>
        <dbReference type="PROSITE" id="PS51669"/>
    </source>
</evidence>
<comment type="similarity">
    <text evidence="3">Belongs to the prokaryotic molybdopterin-containing oxidoreductase family. NasA/NapA/NarB subfamily.</text>
</comment>
<dbReference type="PANTHER" id="PTHR43105:SF9">
    <property type="entry name" value="NADPH-FE(3+) OXIDOREDUCTASE SUBUNIT ALPHA"/>
    <property type="match status" value="1"/>
</dbReference>
<keyword evidence="9" id="KW-0411">Iron-sulfur</keyword>
<evidence type="ECO:0000256" key="3">
    <source>
        <dbReference type="ARBA" id="ARBA00008747"/>
    </source>
</evidence>
<gene>
    <name evidence="12" type="ORF">MNBD_GAMMA24-2398</name>
</gene>
<dbReference type="CDD" id="cd02791">
    <property type="entry name" value="MopB_CT_Nitrate-R-NapA-like"/>
    <property type="match status" value="1"/>
</dbReference>
<dbReference type="GO" id="GO:0016491">
    <property type="term" value="F:oxidoreductase activity"/>
    <property type="evidence" value="ECO:0007669"/>
    <property type="project" value="UniProtKB-KW"/>
</dbReference>
<dbReference type="Pfam" id="PF01568">
    <property type="entry name" value="Molydop_binding"/>
    <property type="match status" value="1"/>
</dbReference>
<dbReference type="PROSITE" id="PS51669">
    <property type="entry name" value="4FE4S_MOW_BIS_MGD"/>
    <property type="match status" value="1"/>
</dbReference>
<dbReference type="InterPro" id="IPR041854">
    <property type="entry name" value="BFD-like_2Fe2S-bd_dom_sf"/>
</dbReference>
<reference evidence="12" key="1">
    <citation type="submission" date="2018-06" db="EMBL/GenBank/DDBJ databases">
        <authorList>
            <person name="Zhirakovskaya E."/>
        </authorList>
    </citation>
    <scope>NUCLEOTIDE SEQUENCE</scope>
</reference>
<dbReference type="InterPro" id="IPR007419">
    <property type="entry name" value="BFD-like_2Fe2S-bd_dom"/>
</dbReference>
<accession>A0A3B1BL87</accession>
<dbReference type="SMART" id="SM00926">
    <property type="entry name" value="Molybdop_Fe4S4"/>
    <property type="match status" value="1"/>
</dbReference>
<dbReference type="EC" id="1.7.99.4" evidence="12"/>